<evidence type="ECO:0000256" key="1">
    <source>
        <dbReference type="SAM" id="MobiDB-lite"/>
    </source>
</evidence>
<dbReference type="OrthoDB" id="2290147at2759"/>
<evidence type="ECO:0000313" key="3">
    <source>
        <dbReference type="Proteomes" id="UP000054107"/>
    </source>
</evidence>
<feature type="region of interest" description="Disordered" evidence="1">
    <location>
        <begin position="374"/>
        <end position="419"/>
    </location>
</feature>
<feature type="compositionally biased region" description="Acidic residues" evidence="1">
    <location>
        <begin position="380"/>
        <end position="399"/>
    </location>
</feature>
<dbReference type="Proteomes" id="UP000054107">
    <property type="component" value="Unassembled WGS sequence"/>
</dbReference>
<name>A0A0B7NBA3_9FUNG</name>
<sequence>MSKRSRRIFEEMSSFTKDKLLLQATIDRKTIRSLQNEAEGIEQSTTKKKKKAISKKEKHFQNLVKNQVTDISISIPGSHIDGLAKAQVKRLHKKKNAPVYEDNNIHVLSSKFKKIVNSGNLKVVWNSCENYKPTTPVEHVVNRIYLFVLRAHVEKPWVFSSENLKRYSEFDLQVKFWGYIFELYLGQHRHIILHWGDTMSNTCKNVGLRFKLDLRVLILREDETVIDGATGEIARKATKAKLYNDRLKCVLTTKCHLNAFLKSLSYISEEDITSVRMPIAQVMGLEAKVSSLRLIEKKKYVVEDLKSFKFPRTSEQLKSGELESLINGLTLIEEMVNSLETNFNDGQTENESSMDRILKETKKEKKVTMKEWLTEVTWDANDEESDDEESQEDSDEESESNSNNQEIYEEITNIDSDKD</sequence>
<keyword evidence="3" id="KW-1185">Reference proteome</keyword>
<dbReference type="STRING" id="35722.A0A0B7NBA3"/>
<dbReference type="EMBL" id="LN732614">
    <property type="protein sequence ID" value="CEP15780.1"/>
    <property type="molecule type" value="Genomic_DNA"/>
</dbReference>
<proteinExistence type="predicted"/>
<organism evidence="2 3">
    <name type="scientific">Parasitella parasitica</name>
    <dbReference type="NCBI Taxonomy" id="35722"/>
    <lineage>
        <taxon>Eukaryota</taxon>
        <taxon>Fungi</taxon>
        <taxon>Fungi incertae sedis</taxon>
        <taxon>Mucoromycota</taxon>
        <taxon>Mucoromycotina</taxon>
        <taxon>Mucoromycetes</taxon>
        <taxon>Mucorales</taxon>
        <taxon>Mucorineae</taxon>
        <taxon>Mucoraceae</taxon>
        <taxon>Parasitella</taxon>
    </lineage>
</organism>
<evidence type="ECO:0000313" key="2">
    <source>
        <dbReference type="EMBL" id="CEP15780.1"/>
    </source>
</evidence>
<accession>A0A0B7NBA3</accession>
<gene>
    <name evidence="2" type="primary">PARPA_10020.1 scaffold 39144</name>
</gene>
<protein>
    <submittedName>
        <fullName evidence="2">Uncharacterized protein</fullName>
    </submittedName>
</protein>
<reference evidence="2 3" key="1">
    <citation type="submission" date="2014-09" db="EMBL/GenBank/DDBJ databases">
        <authorList>
            <person name="Ellenberger Sabrina"/>
        </authorList>
    </citation>
    <scope>NUCLEOTIDE SEQUENCE [LARGE SCALE GENOMIC DNA]</scope>
    <source>
        <strain evidence="2 3">CBS 412.66</strain>
    </source>
</reference>
<dbReference type="AlphaFoldDB" id="A0A0B7NBA3"/>